<feature type="repeat" description="TPR" evidence="3">
    <location>
        <begin position="190"/>
        <end position="223"/>
    </location>
</feature>
<gene>
    <name evidence="4" type="ORF">GCM10023143_02850</name>
</gene>
<protein>
    <recommendedName>
        <fullName evidence="6">Tetratricopeptide repeat protein</fullName>
    </recommendedName>
</protein>
<dbReference type="PANTHER" id="PTHR45586">
    <property type="entry name" value="TPR REPEAT-CONTAINING PROTEIN PA4667"/>
    <property type="match status" value="1"/>
</dbReference>
<dbReference type="SUPFAM" id="SSF48452">
    <property type="entry name" value="TPR-like"/>
    <property type="match status" value="1"/>
</dbReference>
<dbReference type="Proteomes" id="UP001501207">
    <property type="component" value="Unassembled WGS sequence"/>
</dbReference>
<sequence>MVGAAVLLLAGLYAFGRRVPEGKAAAPAAGPMMAADNTPAADFPTLLAAAKKPLSPEMQLNLSRLETVIRGDVKNQQINAYRALAQTWDSLNQAPIAAHYLGEAAKLENSGKSLTFAANLFLTHLQHTEDPSVQKWEAGEAGTLLKQALELDPSNDSIKTALGKSYIAGGQVMQGVQQLLAVTDKDPDNLEANLILGKLAITSGQYDKAVKRLEGVVALHPDNAEALYFLAEGYKGQGNKAQAVATFERCKKLVNNPDFSKEIDDYIKSF</sequence>
<evidence type="ECO:0000256" key="2">
    <source>
        <dbReference type="ARBA" id="ARBA00022803"/>
    </source>
</evidence>
<keyword evidence="5" id="KW-1185">Reference proteome</keyword>
<dbReference type="SMART" id="SM00028">
    <property type="entry name" value="TPR"/>
    <property type="match status" value="2"/>
</dbReference>
<evidence type="ECO:0008006" key="6">
    <source>
        <dbReference type="Google" id="ProtNLM"/>
    </source>
</evidence>
<evidence type="ECO:0000313" key="4">
    <source>
        <dbReference type="EMBL" id="GAA4301260.1"/>
    </source>
</evidence>
<evidence type="ECO:0000313" key="5">
    <source>
        <dbReference type="Proteomes" id="UP001501207"/>
    </source>
</evidence>
<dbReference type="InterPro" id="IPR019734">
    <property type="entry name" value="TPR_rpt"/>
</dbReference>
<dbReference type="EMBL" id="BAABFN010000001">
    <property type="protein sequence ID" value="GAA4301260.1"/>
    <property type="molecule type" value="Genomic_DNA"/>
</dbReference>
<reference evidence="5" key="1">
    <citation type="journal article" date="2019" name="Int. J. Syst. Evol. Microbiol.">
        <title>The Global Catalogue of Microorganisms (GCM) 10K type strain sequencing project: providing services to taxonomists for standard genome sequencing and annotation.</title>
        <authorList>
            <consortium name="The Broad Institute Genomics Platform"/>
            <consortium name="The Broad Institute Genome Sequencing Center for Infectious Disease"/>
            <person name="Wu L."/>
            <person name="Ma J."/>
        </authorList>
    </citation>
    <scope>NUCLEOTIDE SEQUENCE [LARGE SCALE GENOMIC DNA]</scope>
    <source>
        <strain evidence="5">JCM 17664</strain>
    </source>
</reference>
<dbReference type="Gene3D" id="1.25.40.10">
    <property type="entry name" value="Tetratricopeptide repeat domain"/>
    <property type="match status" value="1"/>
</dbReference>
<dbReference type="InterPro" id="IPR051012">
    <property type="entry name" value="CellSynth/LPSAsmb/PSIAsmb"/>
</dbReference>
<keyword evidence="2 3" id="KW-0802">TPR repeat</keyword>
<dbReference type="Pfam" id="PF14559">
    <property type="entry name" value="TPR_19"/>
    <property type="match status" value="2"/>
</dbReference>
<dbReference type="PROSITE" id="PS50005">
    <property type="entry name" value="TPR"/>
    <property type="match status" value="1"/>
</dbReference>
<name>A0ABP8FDL7_9BACT</name>
<organism evidence="4 5">
    <name type="scientific">Compostibacter hankyongensis</name>
    <dbReference type="NCBI Taxonomy" id="1007089"/>
    <lineage>
        <taxon>Bacteria</taxon>
        <taxon>Pseudomonadati</taxon>
        <taxon>Bacteroidota</taxon>
        <taxon>Chitinophagia</taxon>
        <taxon>Chitinophagales</taxon>
        <taxon>Chitinophagaceae</taxon>
        <taxon>Compostibacter</taxon>
    </lineage>
</organism>
<proteinExistence type="predicted"/>
<comment type="caution">
    <text evidence="4">The sequence shown here is derived from an EMBL/GenBank/DDBJ whole genome shotgun (WGS) entry which is preliminary data.</text>
</comment>
<evidence type="ECO:0000256" key="3">
    <source>
        <dbReference type="PROSITE-ProRule" id="PRU00339"/>
    </source>
</evidence>
<keyword evidence="1" id="KW-0677">Repeat</keyword>
<evidence type="ECO:0000256" key="1">
    <source>
        <dbReference type="ARBA" id="ARBA00022737"/>
    </source>
</evidence>
<dbReference type="InterPro" id="IPR011990">
    <property type="entry name" value="TPR-like_helical_dom_sf"/>
</dbReference>
<dbReference type="PANTHER" id="PTHR45586:SF1">
    <property type="entry name" value="LIPOPOLYSACCHARIDE ASSEMBLY PROTEIN B"/>
    <property type="match status" value="1"/>
</dbReference>
<accession>A0ABP8FDL7</accession>